<proteinExistence type="predicted"/>
<dbReference type="InParanoid" id="B0CTA6"/>
<accession>B0CTA6</accession>
<reference evidence="2 3" key="1">
    <citation type="journal article" date="2008" name="Nature">
        <title>The genome of Laccaria bicolor provides insights into mycorrhizal symbiosis.</title>
        <authorList>
            <person name="Martin F."/>
            <person name="Aerts A."/>
            <person name="Ahren D."/>
            <person name="Brun A."/>
            <person name="Danchin E.G.J."/>
            <person name="Duchaussoy F."/>
            <person name="Gibon J."/>
            <person name="Kohler A."/>
            <person name="Lindquist E."/>
            <person name="Pereda V."/>
            <person name="Salamov A."/>
            <person name="Shapiro H.J."/>
            <person name="Wuyts J."/>
            <person name="Blaudez D."/>
            <person name="Buee M."/>
            <person name="Brokstein P."/>
            <person name="Canbaeck B."/>
            <person name="Cohen D."/>
            <person name="Courty P.E."/>
            <person name="Coutinho P.M."/>
            <person name="Delaruelle C."/>
            <person name="Detter J.C."/>
            <person name="Deveau A."/>
            <person name="DiFazio S."/>
            <person name="Duplessis S."/>
            <person name="Fraissinet-Tachet L."/>
            <person name="Lucic E."/>
            <person name="Frey-Klett P."/>
            <person name="Fourrey C."/>
            <person name="Feussner I."/>
            <person name="Gay G."/>
            <person name="Grimwood J."/>
            <person name="Hoegger P.J."/>
            <person name="Jain P."/>
            <person name="Kilaru S."/>
            <person name="Labbe J."/>
            <person name="Lin Y.C."/>
            <person name="Legue V."/>
            <person name="Le Tacon F."/>
            <person name="Marmeisse R."/>
            <person name="Melayah D."/>
            <person name="Montanini B."/>
            <person name="Muratet M."/>
            <person name="Nehls U."/>
            <person name="Niculita-Hirzel H."/>
            <person name="Oudot-Le Secq M.P."/>
            <person name="Peter M."/>
            <person name="Quesneville H."/>
            <person name="Rajashekar B."/>
            <person name="Reich M."/>
            <person name="Rouhier N."/>
            <person name="Schmutz J."/>
            <person name="Yin T."/>
            <person name="Chalot M."/>
            <person name="Henrissat B."/>
            <person name="Kuees U."/>
            <person name="Lucas S."/>
            <person name="Van de Peer Y."/>
            <person name="Podila G.K."/>
            <person name="Polle A."/>
            <person name="Pukkila P.J."/>
            <person name="Richardson P.M."/>
            <person name="Rouze P."/>
            <person name="Sanders I.R."/>
            <person name="Stajich J.E."/>
            <person name="Tunlid A."/>
            <person name="Tuskan G."/>
            <person name="Grigoriev I.V."/>
        </authorList>
    </citation>
    <scope>NUCLEOTIDE SEQUENCE [LARGE SCALE GENOMIC DNA]</scope>
    <source>
        <strain evidence="3">S238N-H82 / ATCC MYA-4686</strain>
    </source>
</reference>
<name>B0CTA6_LACBS</name>
<evidence type="ECO:0000256" key="1">
    <source>
        <dbReference type="SAM" id="Phobius"/>
    </source>
</evidence>
<keyword evidence="1" id="KW-1133">Transmembrane helix</keyword>
<keyword evidence="3" id="KW-1185">Reference proteome</keyword>
<feature type="transmembrane region" description="Helical" evidence="1">
    <location>
        <begin position="20"/>
        <end position="39"/>
    </location>
</feature>
<keyword evidence="1" id="KW-0812">Transmembrane</keyword>
<dbReference type="GeneID" id="6070545"/>
<evidence type="ECO:0000313" key="3">
    <source>
        <dbReference type="Proteomes" id="UP000001194"/>
    </source>
</evidence>
<dbReference type="KEGG" id="lbc:LACBIDRAFT_305035"/>
<dbReference type="RefSeq" id="XP_001874443.1">
    <property type="nucleotide sequence ID" value="XM_001874408.1"/>
</dbReference>
<sequence>MFFFFSSTTHGQDITWFPKLSLIWFPLALLIWTLSFPSLKSIVYPPSRSLCSVNIRQKWTHVLSSLPIPPLFSALDCDMPMCTYTKPQVTPFSLPFISLLFLSLLSFNPHPSPAVYLQVQQLHCSLYKICFAYTSHPSYPFNPSIHVAEKVTPLLAVPALQSSKSFALVFSLFNR</sequence>
<organism evidence="3">
    <name type="scientific">Laccaria bicolor (strain S238N-H82 / ATCC MYA-4686)</name>
    <name type="common">Bicoloured deceiver</name>
    <name type="synonym">Laccaria laccata var. bicolor</name>
    <dbReference type="NCBI Taxonomy" id="486041"/>
    <lineage>
        <taxon>Eukaryota</taxon>
        <taxon>Fungi</taxon>
        <taxon>Dikarya</taxon>
        <taxon>Basidiomycota</taxon>
        <taxon>Agaricomycotina</taxon>
        <taxon>Agaricomycetes</taxon>
        <taxon>Agaricomycetidae</taxon>
        <taxon>Agaricales</taxon>
        <taxon>Agaricineae</taxon>
        <taxon>Hydnangiaceae</taxon>
        <taxon>Laccaria</taxon>
    </lineage>
</organism>
<dbReference type="EMBL" id="DS547092">
    <property type="protein sequence ID" value="EDR13884.1"/>
    <property type="molecule type" value="Genomic_DNA"/>
</dbReference>
<evidence type="ECO:0000313" key="2">
    <source>
        <dbReference type="EMBL" id="EDR13884.1"/>
    </source>
</evidence>
<keyword evidence="1" id="KW-0472">Membrane</keyword>
<dbReference type="Proteomes" id="UP000001194">
    <property type="component" value="Unassembled WGS sequence"/>
</dbReference>
<dbReference type="HOGENOM" id="CLU_1532824_0_0_1"/>
<dbReference type="AlphaFoldDB" id="B0CTA6"/>
<gene>
    <name evidence="2" type="ORF">LACBIDRAFT_305035</name>
</gene>
<protein>
    <submittedName>
        <fullName evidence="2">Predicted protein</fullName>
    </submittedName>
</protein>